<feature type="transmembrane region" description="Helical" evidence="1">
    <location>
        <begin position="7"/>
        <end position="29"/>
    </location>
</feature>
<dbReference type="EMBL" id="LK932411">
    <property type="protein sequence ID" value="CDS89338.1"/>
    <property type="molecule type" value="Genomic_DNA"/>
</dbReference>
<dbReference type="PATRIC" id="fig|1496.854.peg.1452"/>
<dbReference type="EMBL" id="LK932525">
    <property type="protein sequence ID" value="CDS88732.1"/>
    <property type="molecule type" value="Genomic_DNA"/>
</dbReference>
<dbReference type="EMBL" id="LK932849">
    <property type="protein sequence ID" value="CDS94682.1"/>
    <property type="molecule type" value="Genomic_DNA"/>
</dbReference>
<evidence type="ECO:0000313" key="3">
    <source>
        <dbReference type="EMBL" id="CDS89338.1"/>
    </source>
</evidence>
<name>A0A031WBS0_CLODI</name>
<evidence type="ECO:0000313" key="2">
    <source>
        <dbReference type="EMBL" id="CDS88732.1"/>
    </source>
</evidence>
<dbReference type="RefSeq" id="WP_011861763.1">
    <property type="nucleotide sequence ID" value="NZ_BAABSG010000003.1"/>
</dbReference>
<sequence>MKKLKTISVFSLIISVILTIGGIGIVTYYVDNLFIRGLSVFVLIMSSSFVSTTVRLIFEESKRYKF</sequence>
<reference evidence="2" key="1">
    <citation type="submission" date="2014-07" db="EMBL/GenBank/DDBJ databases">
        <authorList>
            <person name="Monot Marc"/>
        </authorList>
    </citation>
    <scope>NUCLEOTIDE SEQUENCE</scope>
    <source>
        <strain evidence="4">7032989</strain>
        <strain evidence="3">7032994</strain>
    </source>
</reference>
<dbReference type="AlphaFoldDB" id="A0A031WBS0"/>
<keyword evidence="1" id="KW-0472">Membrane</keyword>
<gene>
    <name evidence="4" type="ORF">BN1095_20072</name>
    <name evidence="2" type="ORF">BN1096_700128</name>
    <name evidence="3" type="ORF">BN1097_710129</name>
</gene>
<proteinExistence type="predicted"/>
<evidence type="ECO:0000313" key="4">
    <source>
        <dbReference type="EMBL" id="CDS94682.1"/>
    </source>
</evidence>
<accession>A0A031WBS0</accession>
<organism evidence="2">
    <name type="scientific">Clostridioides difficile</name>
    <name type="common">Peptoclostridium difficile</name>
    <dbReference type="NCBI Taxonomy" id="1496"/>
    <lineage>
        <taxon>Bacteria</taxon>
        <taxon>Bacillati</taxon>
        <taxon>Bacillota</taxon>
        <taxon>Clostridia</taxon>
        <taxon>Peptostreptococcales</taxon>
        <taxon>Peptostreptococcaceae</taxon>
        <taxon>Clostridioides</taxon>
    </lineage>
</organism>
<protein>
    <submittedName>
        <fullName evidence="2">Uncharacterized protein</fullName>
    </submittedName>
</protein>
<keyword evidence="1" id="KW-1133">Transmembrane helix</keyword>
<feature type="transmembrane region" description="Helical" evidence="1">
    <location>
        <begin position="35"/>
        <end position="58"/>
    </location>
</feature>
<evidence type="ECO:0000256" key="1">
    <source>
        <dbReference type="SAM" id="Phobius"/>
    </source>
</evidence>
<dbReference type="KEGG" id="pdf:CD630DERM_29661"/>
<keyword evidence="1" id="KW-0812">Transmembrane</keyword>